<dbReference type="InterPro" id="IPR042099">
    <property type="entry name" value="ANL_N_sf"/>
</dbReference>
<evidence type="ECO:0000259" key="6">
    <source>
        <dbReference type="Pfam" id="PF00501"/>
    </source>
</evidence>
<dbReference type="InterPro" id="IPR045851">
    <property type="entry name" value="AMP-bd_C_sf"/>
</dbReference>
<dbReference type="FunFam" id="3.30.300.30:FF:000008">
    <property type="entry name" value="2,3-dihydroxybenzoate-AMP ligase"/>
    <property type="match status" value="1"/>
</dbReference>
<dbReference type="PANTHER" id="PTHR43201:SF5">
    <property type="entry name" value="MEDIUM-CHAIN ACYL-COA LIGASE ACSF2, MITOCHONDRIAL"/>
    <property type="match status" value="1"/>
</dbReference>
<proteinExistence type="inferred from homology"/>
<dbReference type="InterPro" id="IPR020845">
    <property type="entry name" value="AMP-binding_CS"/>
</dbReference>
<comment type="caution">
    <text evidence="8">The sequence shown here is derived from an EMBL/GenBank/DDBJ whole genome shotgun (WGS) entry which is preliminary data.</text>
</comment>
<dbReference type="Gene3D" id="3.40.50.12780">
    <property type="entry name" value="N-terminal domain of ligase-like"/>
    <property type="match status" value="1"/>
</dbReference>
<evidence type="ECO:0000256" key="1">
    <source>
        <dbReference type="ARBA" id="ARBA00006432"/>
    </source>
</evidence>
<dbReference type="InterPro" id="IPR000873">
    <property type="entry name" value="AMP-dep_synth/lig_dom"/>
</dbReference>
<feature type="domain" description="AMP-dependent synthetase/ligase" evidence="6">
    <location>
        <begin position="8"/>
        <end position="366"/>
    </location>
</feature>
<dbReference type="RefSeq" id="WP_190292851.1">
    <property type="nucleotide sequence ID" value="NZ_JABFCZ010000020.1"/>
</dbReference>
<dbReference type="EMBL" id="JABFCZ010000020">
    <property type="protein sequence ID" value="MBD1548111.1"/>
    <property type="molecule type" value="Genomic_DNA"/>
</dbReference>
<dbReference type="Pfam" id="PF13193">
    <property type="entry name" value="AMP-binding_C"/>
    <property type="match status" value="1"/>
</dbReference>
<name>A0A926P599_9HYPH</name>
<gene>
    <name evidence="8" type="ORF">HK439_17740</name>
</gene>
<comment type="catalytic activity">
    <reaction evidence="3">
        <text>3-(methylsulfanyl)propanoate + ATP + CoA = 3-(methylsulfanyl)propanoyl-CoA + AMP + diphosphate</text>
        <dbReference type="Rhea" id="RHEA:43052"/>
        <dbReference type="ChEBI" id="CHEBI:30616"/>
        <dbReference type="ChEBI" id="CHEBI:33019"/>
        <dbReference type="ChEBI" id="CHEBI:49016"/>
        <dbReference type="ChEBI" id="CHEBI:57287"/>
        <dbReference type="ChEBI" id="CHEBI:82815"/>
        <dbReference type="ChEBI" id="CHEBI:456215"/>
        <dbReference type="EC" id="6.2.1.44"/>
    </reaction>
    <physiologicalReaction direction="left-to-right" evidence="3">
        <dbReference type="Rhea" id="RHEA:43053"/>
    </physiologicalReaction>
</comment>
<accession>A0A926P599</accession>
<evidence type="ECO:0000256" key="2">
    <source>
        <dbReference type="ARBA" id="ARBA00022598"/>
    </source>
</evidence>
<dbReference type="Pfam" id="PF00501">
    <property type="entry name" value="AMP-binding"/>
    <property type="match status" value="1"/>
</dbReference>
<dbReference type="PROSITE" id="PS00455">
    <property type="entry name" value="AMP_BINDING"/>
    <property type="match status" value="1"/>
</dbReference>
<evidence type="ECO:0000313" key="9">
    <source>
        <dbReference type="Proteomes" id="UP000598467"/>
    </source>
</evidence>
<dbReference type="EC" id="6.2.1.44" evidence="4"/>
<feature type="domain" description="AMP-binding enzyme C-terminal" evidence="7">
    <location>
        <begin position="416"/>
        <end position="491"/>
    </location>
</feature>
<organism evidence="8 9">
    <name type="scientific">Roseibium aggregatum</name>
    <dbReference type="NCBI Taxonomy" id="187304"/>
    <lineage>
        <taxon>Bacteria</taxon>
        <taxon>Pseudomonadati</taxon>
        <taxon>Pseudomonadota</taxon>
        <taxon>Alphaproteobacteria</taxon>
        <taxon>Hyphomicrobiales</taxon>
        <taxon>Stappiaceae</taxon>
        <taxon>Roseibium</taxon>
    </lineage>
</organism>
<comment type="similarity">
    <text evidence="1">Belongs to the ATP-dependent AMP-binding enzyme family.</text>
</comment>
<sequence>MELSAWIDRHADFTPDKTALHYEGRAISYGDFAAMIHGHARALKGVYGIGRGDRVAYLGLNSPEFLALMFACARLGALFIPLNWRLAAPEHVFILKDAHAKALFCEAEFREHAKSMRAELPDCDFVSCGFEGEGWQPLAVALATAEGDDRNPHVDLKTPLLLVYTSGTTGHPKGAVLTQEAVQWNALNSLHMHGLTAADHVLTALPMFHVGGLNIQTTPALYAGATVTLHRKFDPRAVLSDIVSRRPSLIVLVPATIDAVLSLPEWPEADISSLRSVSTGSSYVPVPLIEAIHARGIPVLQVYGSTETCPIAIYQRAEDAFETVGSTGKPALHCEIRVVDEAGRDVPAGTSGEILVRGPSVMYEYWGNEAATEQSLRDGWFFTGDIGYREENGYYFINDRKKDVVISGGENIYPAELEVVLNGMAEVKQAAVVGRDDEKWGQVPVAVVVRTEGASIDKQTILDRFNGVLARFKHPKDVVFIDAMPTNVMGKIQKFALRTHVNDSYLVK</sequence>
<evidence type="ECO:0000313" key="8">
    <source>
        <dbReference type="EMBL" id="MBD1548111.1"/>
    </source>
</evidence>
<evidence type="ECO:0000256" key="5">
    <source>
        <dbReference type="ARBA" id="ARBA00067668"/>
    </source>
</evidence>
<dbReference type="Gene3D" id="3.30.300.30">
    <property type="match status" value="1"/>
</dbReference>
<dbReference type="PANTHER" id="PTHR43201">
    <property type="entry name" value="ACYL-COA SYNTHETASE"/>
    <property type="match status" value="1"/>
</dbReference>
<reference evidence="8" key="1">
    <citation type="submission" date="2020-05" db="EMBL/GenBank/DDBJ databases">
        <title>Identification of trans-AT polyketide cluster in two marine bacteria, producers of a novel glutaramide-containing polyketide sesbanimide D and analogs.</title>
        <authorList>
            <person name="Kacar D."/>
            <person name="Rodriguez P."/>
            <person name="Canedo L."/>
            <person name="Gonzalez E."/>
            <person name="Galan B."/>
            <person name="De La Calle F."/>
            <person name="Garcia J.L."/>
        </authorList>
    </citation>
    <scope>NUCLEOTIDE SEQUENCE</scope>
    <source>
        <strain evidence="8">PHM038</strain>
    </source>
</reference>
<dbReference type="AlphaFoldDB" id="A0A926P599"/>
<evidence type="ECO:0000259" key="7">
    <source>
        <dbReference type="Pfam" id="PF13193"/>
    </source>
</evidence>
<dbReference type="GO" id="GO:0006631">
    <property type="term" value="P:fatty acid metabolic process"/>
    <property type="evidence" value="ECO:0007669"/>
    <property type="project" value="TreeGrafter"/>
</dbReference>
<protein>
    <recommendedName>
        <fullName evidence="5">3-methylmercaptopropionyl-CoA ligase</fullName>
        <ecNumber evidence="4">6.2.1.44</ecNumber>
    </recommendedName>
</protein>
<dbReference type="InterPro" id="IPR025110">
    <property type="entry name" value="AMP-bd_C"/>
</dbReference>
<dbReference type="GO" id="GO:0031956">
    <property type="term" value="F:medium-chain fatty acid-CoA ligase activity"/>
    <property type="evidence" value="ECO:0007669"/>
    <property type="project" value="TreeGrafter"/>
</dbReference>
<keyword evidence="2" id="KW-0436">Ligase</keyword>
<evidence type="ECO:0000256" key="4">
    <source>
        <dbReference type="ARBA" id="ARBA00066616"/>
    </source>
</evidence>
<dbReference type="SUPFAM" id="SSF56801">
    <property type="entry name" value="Acetyl-CoA synthetase-like"/>
    <property type="match status" value="1"/>
</dbReference>
<dbReference type="Proteomes" id="UP000598467">
    <property type="component" value="Unassembled WGS sequence"/>
</dbReference>
<evidence type="ECO:0000256" key="3">
    <source>
        <dbReference type="ARBA" id="ARBA00051915"/>
    </source>
</evidence>